<sequence length="225" mass="25454">MVIHFNPNQIRRKRDGRPDGATRRALSLPVLKDGVSRARLMKKPQVARSPFIPWNSPPLRVDDSVDEAQIKGFHSTALRGSYSTKNLSERALELVKIRKKLGMTQADFAMSIGLEKDKIVNIENGRVRNIPDEILDEARKVMEGAYYGRVKPLADLQNLSMPEILDRWWAMMGVDNDEEGAILLGVCGLTVERWRTQPSRPAARDILRYDLIARKIAEKLTSSPP</sequence>
<proteinExistence type="predicted"/>
<feature type="domain" description="HTH cro/C1-type" evidence="2">
    <location>
        <begin position="94"/>
        <end position="126"/>
    </location>
</feature>
<dbReference type="SUPFAM" id="SSF47413">
    <property type="entry name" value="lambda repressor-like DNA-binding domains"/>
    <property type="match status" value="1"/>
</dbReference>
<dbReference type="InterPro" id="IPR001387">
    <property type="entry name" value="Cro/C1-type_HTH"/>
</dbReference>
<dbReference type="Proteomes" id="UP000680679">
    <property type="component" value="Plasmid pAt1"/>
</dbReference>
<dbReference type="CDD" id="cd00093">
    <property type="entry name" value="HTH_XRE"/>
    <property type="match status" value="1"/>
</dbReference>
<evidence type="ECO:0000256" key="1">
    <source>
        <dbReference type="SAM" id="MobiDB-lite"/>
    </source>
</evidence>
<reference evidence="3 4" key="1">
    <citation type="submission" date="2021-04" db="EMBL/GenBank/DDBJ databases">
        <title>Complete genome sequencing of Allochromatium tepidum strain NZ.</title>
        <authorList>
            <person name="Tsukatani Y."/>
            <person name="Mori H."/>
        </authorList>
    </citation>
    <scope>NUCLEOTIDE SEQUENCE [LARGE SCALE GENOMIC DNA]</scope>
    <source>
        <strain evidence="3 4">NZ</strain>
        <plasmid evidence="3 4">pAt1</plasmid>
    </source>
</reference>
<evidence type="ECO:0000313" key="4">
    <source>
        <dbReference type="Proteomes" id="UP000680679"/>
    </source>
</evidence>
<dbReference type="Gene3D" id="1.10.260.40">
    <property type="entry name" value="lambda repressor-like DNA-binding domains"/>
    <property type="match status" value="1"/>
</dbReference>
<name>A0ABN6GEG4_9GAMM</name>
<accession>A0ABN6GEG4</accession>
<evidence type="ECO:0000259" key="2">
    <source>
        <dbReference type="PROSITE" id="PS50943"/>
    </source>
</evidence>
<gene>
    <name evidence="3" type="ORF">Atep_30020</name>
</gene>
<keyword evidence="4" id="KW-1185">Reference proteome</keyword>
<evidence type="ECO:0000313" key="3">
    <source>
        <dbReference type="EMBL" id="BCU08325.1"/>
    </source>
</evidence>
<organism evidence="3 4">
    <name type="scientific">Allochromatium tepidum</name>
    <dbReference type="NCBI Taxonomy" id="553982"/>
    <lineage>
        <taxon>Bacteria</taxon>
        <taxon>Pseudomonadati</taxon>
        <taxon>Pseudomonadota</taxon>
        <taxon>Gammaproteobacteria</taxon>
        <taxon>Chromatiales</taxon>
        <taxon>Chromatiaceae</taxon>
        <taxon>Allochromatium</taxon>
    </lineage>
</organism>
<dbReference type="InterPro" id="IPR010982">
    <property type="entry name" value="Lambda_DNA-bd_dom_sf"/>
</dbReference>
<keyword evidence="3" id="KW-0614">Plasmid</keyword>
<dbReference type="EMBL" id="AP024564">
    <property type="protein sequence ID" value="BCU08325.1"/>
    <property type="molecule type" value="Genomic_DNA"/>
</dbReference>
<dbReference type="PROSITE" id="PS50943">
    <property type="entry name" value="HTH_CROC1"/>
    <property type="match status" value="1"/>
</dbReference>
<geneLocation type="plasmid" evidence="3 4">
    <name>pAt1</name>
</geneLocation>
<protein>
    <recommendedName>
        <fullName evidence="2">HTH cro/C1-type domain-containing protein</fullName>
    </recommendedName>
</protein>
<feature type="region of interest" description="Disordered" evidence="1">
    <location>
        <begin position="1"/>
        <end position="23"/>
    </location>
</feature>